<dbReference type="EMBL" id="LJIG01002287">
    <property type="protein sequence ID" value="KRT84653.1"/>
    <property type="molecule type" value="Genomic_DNA"/>
</dbReference>
<reference evidence="1 2" key="1">
    <citation type="submission" date="2015-09" db="EMBL/GenBank/DDBJ databases">
        <title>Draft genome of the scarab beetle Oryctes borbonicus.</title>
        <authorList>
            <person name="Meyer J.M."/>
            <person name="Markov G.V."/>
            <person name="Baskaran P."/>
            <person name="Herrmann M."/>
            <person name="Sommer R.J."/>
            <person name="Roedelsperger C."/>
        </authorList>
    </citation>
    <scope>NUCLEOTIDE SEQUENCE [LARGE SCALE GENOMIC DNA]</scope>
    <source>
        <strain evidence="1">OB123</strain>
        <tissue evidence="1">Whole animal</tissue>
    </source>
</reference>
<gene>
    <name evidence="1" type="ORF">AMK59_2269</name>
</gene>
<dbReference type="Proteomes" id="UP000051574">
    <property type="component" value="Unassembled WGS sequence"/>
</dbReference>
<dbReference type="AlphaFoldDB" id="A0A0T6BC29"/>
<dbReference type="OrthoDB" id="4080456at2759"/>
<accession>A0A0T6BC29</accession>
<evidence type="ECO:0000313" key="2">
    <source>
        <dbReference type="Proteomes" id="UP000051574"/>
    </source>
</evidence>
<comment type="caution">
    <text evidence="1">The sequence shown here is derived from an EMBL/GenBank/DDBJ whole genome shotgun (WGS) entry which is preliminary data.</text>
</comment>
<protein>
    <submittedName>
        <fullName evidence="1">Uncharacterized protein</fullName>
    </submittedName>
</protein>
<proteinExistence type="predicted"/>
<name>A0A0T6BC29_9SCAR</name>
<sequence length="219" mass="25275">MGTISGTLSHYNPHIFLSGTLLFNDQGWWTLTYPKLPPNVTMKLNSDFLIAKQKYKDNKIQLTDQEIFNEILIERKIPSEFLMRISVNEICLTNDSDLDANDNTEYIKIKVEPDVSLKNEKTVKKIQLLPSLEKLSAEPSKRLKKKNVKIKIKDDLTPMLMNSNSSYSTILEQKDAIESKKNKQTRFMDPFCHYNTSLSSKYTKYNIICSTSSPFTLHI</sequence>
<organism evidence="1 2">
    <name type="scientific">Oryctes borbonicus</name>
    <dbReference type="NCBI Taxonomy" id="1629725"/>
    <lineage>
        <taxon>Eukaryota</taxon>
        <taxon>Metazoa</taxon>
        <taxon>Ecdysozoa</taxon>
        <taxon>Arthropoda</taxon>
        <taxon>Hexapoda</taxon>
        <taxon>Insecta</taxon>
        <taxon>Pterygota</taxon>
        <taxon>Neoptera</taxon>
        <taxon>Endopterygota</taxon>
        <taxon>Coleoptera</taxon>
        <taxon>Polyphaga</taxon>
        <taxon>Scarabaeiformia</taxon>
        <taxon>Scarabaeidae</taxon>
        <taxon>Dynastinae</taxon>
        <taxon>Oryctes</taxon>
    </lineage>
</organism>
<keyword evidence="2" id="KW-1185">Reference proteome</keyword>
<evidence type="ECO:0000313" key="1">
    <source>
        <dbReference type="EMBL" id="KRT84653.1"/>
    </source>
</evidence>